<evidence type="ECO:0000313" key="14">
    <source>
        <dbReference type="EMBL" id="MBL6811531.1"/>
    </source>
</evidence>
<dbReference type="AlphaFoldDB" id="A0A937LC37"/>
<evidence type="ECO:0000259" key="13">
    <source>
        <dbReference type="Pfam" id="PF12627"/>
    </source>
</evidence>
<keyword evidence="6" id="KW-0547">Nucleotide-binding</keyword>
<comment type="cofactor">
    <cofactor evidence="1">
        <name>Mg(2+)</name>
        <dbReference type="ChEBI" id="CHEBI:18420"/>
    </cofactor>
</comment>
<dbReference type="Pfam" id="PF12627">
    <property type="entry name" value="PolyA_pol_RNAbd"/>
    <property type="match status" value="1"/>
</dbReference>
<dbReference type="GO" id="GO:0004810">
    <property type="term" value="F:CCA tRNA nucleotidyltransferase activity"/>
    <property type="evidence" value="ECO:0007669"/>
    <property type="project" value="InterPro"/>
</dbReference>
<dbReference type="GO" id="GO:0042245">
    <property type="term" value="P:RNA repair"/>
    <property type="evidence" value="ECO:0007669"/>
    <property type="project" value="UniProtKB-KW"/>
</dbReference>
<sequence>MKIFLVGGAIRDELLGIPFSEKDWVVINSSHKEMIKRGFKQVGKNFPVYLHPKTKEEYALARKEIKTGKGHKNFSFNTKSNISLNEDLKRRDITINAIAKDESGKLYDPFGGIKDLRNRRIKIVSKAFSEDPLRLFRVARFKSKLADFNFSISKDSLKVLKKMSLNNEINFLSGERIWDETQKALGYKNSSKYFTTLKKVGALKYFDGLEKIYSKNLKFLKRMDNERNMVLEKWAIINLNSNYAEILERKIRVPNKISNFRKTFNELFQFIKKKNVDEKKLLTSLNKMNFFRNESNLLNSLDLFQKLKIISSQRIKNWKSLLKELKKVKVKVSGLEAEEIKEKIFHERLKVIQDKKNDL</sequence>
<keyword evidence="4" id="KW-0548">Nucleotidyltransferase</keyword>
<keyword evidence="3" id="KW-0819">tRNA processing</keyword>
<keyword evidence="5" id="KW-0479">Metal-binding</keyword>
<dbReference type="PANTHER" id="PTHR47545:SF1">
    <property type="entry name" value="MULTIFUNCTIONAL CCA PROTEIN"/>
    <property type="match status" value="1"/>
</dbReference>
<keyword evidence="2 11" id="KW-0808">Transferase</keyword>
<evidence type="ECO:0000256" key="5">
    <source>
        <dbReference type="ARBA" id="ARBA00022723"/>
    </source>
</evidence>
<evidence type="ECO:0000256" key="11">
    <source>
        <dbReference type="RuleBase" id="RU003953"/>
    </source>
</evidence>
<dbReference type="GO" id="GO:0005524">
    <property type="term" value="F:ATP binding"/>
    <property type="evidence" value="ECO:0007669"/>
    <property type="project" value="UniProtKB-KW"/>
</dbReference>
<feature type="domain" description="tRNA nucleotidyltransferase/poly(A) polymerase RNA and SrmB- binding" evidence="13">
    <location>
        <begin position="149"/>
        <end position="206"/>
    </location>
</feature>
<dbReference type="GO" id="GO:0003723">
    <property type="term" value="F:RNA binding"/>
    <property type="evidence" value="ECO:0007669"/>
    <property type="project" value="UniProtKB-KW"/>
</dbReference>
<dbReference type="CDD" id="cd05398">
    <property type="entry name" value="NT_ClassII-CCAase"/>
    <property type="match status" value="1"/>
</dbReference>
<keyword evidence="7" id="KW-0692">RNA repair</keyword>
<dbReference type="Gene3D" id="3.30.460.10">
    <property type="entry name" value="Beta Polymerase, domain 2"/>
    <property type="match status" value="1"/>
</dbReference>
<reference evidence="14" key="1">
    <citation type="submission" date="2020-10" db="EMBL/GenBank/DDBJ databases">
        <title>Microbiome of the Black Sea water column analyzed by genome centric metagenomics.</title>
        <authorList>
            <person name="Cabello-Yeves P.J."/>
            <person name="Callieri C."/>
            <person name="Picazo A."/>
            <person name="Mehrshad M."/>
            <person name="Haro-Moreno J.M."/>
            <person name="Roda-Garcia J."/>
            <person name="Dzembekova N."/>
            <person name="Slabakova V."/>
            <person name="Slabakova N."/>
            <person name="Moncheva S."/>
            <person name="Rodriguez-Valera F."/>
        </authorList>
    </citation>
    <scope>NUCLEOTIDE SEQUENCE</scope>
    <source>
        <strain evidence="14">BS307-5m-G49</strain>
    </source>
</reference>
<evidence type="ECO:0000256" key="9">
    <source>
        <dbReference type="ARBA" id="ARBA00022842"/>
    </source>
</evidence>
<evidence type="ECO:0000259" key="12">
    <source>
        <dbReference type="Pfam" id="PF01743"/>
    </source>
</evidence>
<keyword evidence="9" id="KW-0460">Magnesium</keyword>
<dbReference type="InterPro" id="IPR012006">
    <property type="entry name" value="CCA_bact"/>
</dbReference>
<dbReference type="PIRSF" id="PIRSF000813">
    <property type="entry name" value="CCA_bact"/>
    <property type="match status" value="1"/>
</dbReference>
<keyword evidence="8" id="KW-0067">ATP-binding</keyword>
<dbReference type="Proteomes" id="UP000744438">
    <property type="component" value="Unassembled WGS sequence"/>
</dbReference>
<proteinExistence type="inferred from homology"/>
<gene>
    <name evidence="14" type="ORF">ISQ63_01450</name>
</gene>
<comment type="caution">
    <text evidence="14">The sequence shown here is derived from an EMBL/GenBank/DDBJ whole genome shotgun (WGS) entry which is preliminary data.</text>
</comment>
<evidence type="ECO:0000256" key="10">
    <source>
        <dbReference type="ARBA" id="ARBA00022884"/>
    </source>
</evidence>
<evidence type="ECO:0000256" key="4">
    <source>
        <dbReference type="ARBA" id="ARBA00022695"/>
    </source>
</evidence>
<accession>A0A937LC37</accession>
<feature type="domain" description="Poly A polymerase head" evidence="12">
    <location>
        <begin position="3"/>
        <end position="121"/>
    </location>
</feature>
<dbReference type="SUPFAM" id="SSF81301">
    <property type="entry name" value="Nucleotidyltransferase"/>
    <property type="match status" value="1"/>
</dbReference>
<dbReference type="InterPro" id="IPR002646">
    <property type="entry name" value="PolA_pol_head_dom"/>
</dbReference>
<dbReference type="GO" id="GO:0046872">
    <property type="term" value="F:metal ion binding"/>
    <property type="evidence" value="ECO:0007669"/>
    <property type="project" value="UniProtKB-KW"/>
</dbReference>
<dbReference type="Pfam" id="PF01743">
    <property type="entry name" value="PolyA_pol"/>
    <property type="match status" value="1"/>
</dbReference>
<dbReference type="InterPro" id="IPR043519">
    <property type="entry name" value="NT_sf"/>
</dbReference>
<evidence type="ECO:0000256" key="8">
    <source>
        <dbReference type="ARBA" id="ARBA00022840"/>
    </source>
</evidence>
<evidence type="ECO:0000256" key="7">
    <source>
        <dbReference type="ARBA" id="ARBA00022800"/>
    </source>
</evidence>
<evidence type="ECO:0000256" key="6">
    <source>
        <dbReference type="ARBA" id="ARBA00022741"/>
    </source>
</evidence>
<protein>
    <submittedName>
        <fullName evidence="14">tRNA nucleotidyltransferase</fullName>
    </submittedName>
</protein>
<dbReference type="GO" id="GO:0001680">
    <property type="term" value="P:tRNA 3'-terminal CCA addition"/>
    <property type="evidence" value="ECO:0007669"/>
    <property type="project" value="InterPro"/>
</dbReference>
<evidence type="ECO:0000256" key="3">
    <source>
        <dbReference type="ARBA" id="ARBA00022694"/>
    </source>
</evidence>
<evidence type="ECO:0000256" key="2">
    <source>
        <dbReference type="ARBA" id="ARBA00022679"/>
    </source>
</evidence>
<evidence type="ECO:0000313" key="15">
    <source>
        <dbReference type="Proteomes" id="UP000744438"/>
    </source>
</evidence>
<dbReference type="EMBL" id="JADHQC010000004">
    <property type="protein sequence ID" value="MBL6811531.1"/>
    <property type="molecule type" value="Genomic_DNA"/>
</dbReference>
<dbReference type="PANTHER" id="PTHR47545">
    <property type="entry name" value="MULTIFUNCTIONAL CCA PROTEIN"/>
    <property type="match status" value="1"/>
</dbReference>
<dbReference type="InterPro" id="IPR032828">
    <property type="entry name" value="PolyA_RNA-bd"/>
</dbReference>
<dbReference type="Gene3D" id="1.10.3090.10">
    <property type="entry name" value="cca-adding enzyme, domain 2"/>
    <property type="match status" value="1"/>
</dbReference>
<name>A0A937LC37_9GAMM</name>
<organism evidence="14 15">
    <name type="scientific">SAR86 cluster bacterium</name>
    <dbReference type="NCBI Taxonomy" id="2030880"/>
    <lineage>
        <taxon>Bacteria</taxon>
        <taxon>Pseudomonadati</taxon>
        <taxon>Pseudomonadota</taxon>
        <taxon>Gammaproteobacteria</taxon>
        <taxon>SAR86 cluster</taxon>
    </lineage>
</organism>
<evidence type="ECO:0000256" key="1">
    <source>
        <dbReference type="ARBA" id="ARBA00001946"/>
    </source>
</evidence>
<dbReference type="SUPFAM" id="SSF81891">
    <property type="entry name" value="Poly A polymerase C-terminal region-like"/>
    <property type="match status" value="1"/>
</dbReference>
<keyword evidence="10 11" id="KW-0694">RNA-binding</keyword>
<dbReference type="InterPro" id="IPR050124">
    <property type="entry name" value="tRNA_CCA-adding_enzyme"/>
</dbReference>
<comment type="similarity">
    <text evidence="11">Belongs to the tRNA nucleotidyltransferase/poly(A) polymerase family.</text>
</comment>